<organism evidence="1 2">
    <name type="scientific">Heterodera trifolii</name>
    <dbReference type="NCBI Taxonomy" id="157864"/>
    <lineage>
        <taxon>Eukaryota</taxon>
        <taxon>Metazoa</taxon>
        <taxon>Ecdysozoa</taxon>
        <taxon>Nematoda</taxon>
        <taxon>Chromadorea</taxon>
        <taxon>Rhabditida</taxon>
        <taxon>Tylenchina</taxon>
        <taxon>Tylenchomorpha</taxon>
        <taxon>Tylenchoidea</taxon>
        <taxon>Heteroderidae</taxon>
        <taxon>Heteroderinae</taxon>
        <taxon>Heterodera</taxon>
    </lineage>
</organism>
<evidence type="ECO:0000313" key="1">
    <source>
        <dbReference type="EMBL" id="KAL3120417.1"/>
    </source>
</evidence>
<comment type="caution">
    <text evidence="1">The sequence shown here is derived from an EMBL/GenBank/DDBJ whole genome shotgun (WGS) entry which is preliminary data.</text>
</comment>
<reference evidence="1 2" key="1">
    <citation type="submission" date="2024-10" db="EMBL/GenBank/DDBJ databases">
        <authorList>
            <person name="Kim D."/>
        </authorList>
    </citation>
    <scope>NUCLEOTIDE SEQUENCE [LARGE SCALE GENOMIC DNA]</scope>
    <source>
        <strain evidence="1">BH-2024</strain>
    </source>
</reference>
<name>A0ABD2LZY6_9BILA</name>
<dbReference type="EMBL" id="JBICBT010000212">
    <property type="protein sequence ID" value="KAL3120417.1"/>
    <property type="molecule type" value="Genomic_DNA"/>
</dbReference>
<proteinExistence type="predicted"/>
<dbReference type="AlphaFoldDB" id="A0ABD2LZY6"/>
<protein>
    <submittedName>
        <fullName evidence="1">Uncharacterized protein</fullName>
    </submittedName>
</protein>
<gene>
    <name evidence="1" type="ORF">niasHT_005738</name>
</gene>
<evidence type="ECO:0000313" key="2">
    <source>
        <dbReference type="Proteomes" id="UP001620626"/>
    </source>
</evidence>
<accession>A0ABD2LZY6</accession>
<sequence>MSDRRKEAEEKMAKAIFISADCWLCVFDLLEPSQLGFGISMISHRFDFYVDEHFKTRKWTLGFIRIHSKIGKNGSQEMEITNDDGKALPIPQVQLPRKVIGFEHIEIFFIDQNVIAFLQRFRQLLASFCPINLNIYTTNDRILESILRNIWPMIVKNIHGIEMFATSLHHLRQIVPSFLNGCPSLRVVSSYYYGNLFPEFPPADENAAASDEQSVVKWLFTPLQENGVPKVFKCWWDDDDGEWPLKIEAFKSAFASASSPVNFIVSISFPSSFTDSVVPFDLTNELTREQLALKRIDKCRHFLLVRCPIARDKSKWTKWEEEAIDWQFRDQRNIIDLQIYDERQIGDGLLGTTPGPSNQQQN</sequence>
<keyword evidence="2" id="KW-1185">Reference proteome</keyword>
<dbReference type="Proteomes" id="UP001620626">
    <property type="component" value="Unassembled WGS sequence"/>
</dbReference>